<feature type="region of interest" description="Disordered" evidence="1">
    <location>
        <begin position="295"/>
        <end position="378"/>
    </location>
</feature>
<evidence type="ECO:0000256" key="1">
    <source>
        <dbReference type="SAM" id="MobiDB-lite"/>
    </source>
</evidence>
<feature type="compositionally biased region" description="Polar residues" evidence="1">
    <location>
        <begin position="126"/>
        <end position="142"/>
    </location>
</feature>
<dbReference type="Proteomes" id="UP000481858">
    <property type="component" value="Unassembled WGS sequence"/>
</dbReference>
<dbReference type="OrthoDB" id="3946750at2759"/>
<proteinExistence type="predicted"/>
<protein>
    <submittedName>
        <fullName evidence="2">Uncharacterized protein</fullName>
    </submittedName>
</protein>
<dbReference type="AlphaFoldDB" id="A0A7C8IML7"/>
<feature type="compositionally biased region" description="Low complexity" evidence="1">
    <location>
        <begin position="337"/>
        <end position="360"/>
    </location>
</feature>
<sequence length="891" mass="99080">MLTSQTIPSLRPLHIHATANNVFASSATSSLQLRRPIQIRAFRFGIWSSYLDSADDRELRRRFRTLRLKYPHIINTKSPWHENPLPQEPVVAFQRAAARYWGLATAGCSSRRVNQDELGTRAGATPRTSNRPFGTDPNSPRTSSRDVKPRSEMEMRFGRHRVDANTRMPESHEAVQSKTDSIEGKDYVIDPITNRKVLKREQERVLIDFEPLASTINTWRKRPFNPLNPEHPVNIDDKPPASELEKYAENKFDDWPVTGVQSSADSTESSGHPRTTSYVFDNSELKNEEYSLNHLPLDDPIEDYSDLQKDQSAPPDNLPGESINGSKRRGFDGVGPQSISHPDSSSQSSSEPDQLQSELQKYGPYMYDESSSKHADAQEIKDLAKYRCRAPREPEVAKEPSTVYDDLYKYAPTTFDDIKDEDQPFQRYGDLEKYKAFRLQNLDTSVPLERDIVAESLKEYETKEQDGGVPSVSTHVNEFPKKIPKMKLPERHVFSEHYSGQTEAETLCQDNTSSLNPSGQASEFHEAELTLKDNLRAPHGREELARSAGDISSEVPFSTKEEGTSQLAQDRPSKSPRLESTLNRRLSAMKGNRSGGVFGADLYSKEPQGLETSFFEECGGKSTMPLYKRTYGSEPRQGASESKASADTKAQESLDGLSNLYYDRDPEIDGIPPSISTDSIRNSKTTQPDEPTVYKILAYDPTTQTVNVAETTSVVPDLASPLSPTEVLLRLSNPTKFFTYFGPLQAEGFEIVSGGGDRLVFRQVRPAKAAGQGGPTYVNPIDMMGRSAAVPNAAAFVSPTGFVNYDMPGVEEPAEPPFRSNIDVRREEPVFSGQKSSSRDKENKKSKKSRMNVGGRIILGGAWVAGISYALGVVSEYFHTGGADGKGPTGF</sequence>
<feature type="compositionally biased region" description="Basic and acidic residues" evidence="1">
    <location>
        <begin position="143"/>
        <end position="154"/>
    </location>
</feature>
<evidence type="ECO:0000313" key="2">
    <source>
        <dbReference type="EMBL" id="KAF2967546.1"/>
    </source>
</evidence>
<name>A0A7C8IML7_9PEZI</name>
<evidence type="ECO:0000313" key="3">
    <source>
        <dbReference type="Proteomes" id="UP000481858"/>
    </source>
</evidence>
<dbReference type="EMBL" id="WUBL01000066">
    <property type="protein sequence ID" value="KAF2967546.1"/>
    <property type="molecule type" value="Genomic_DNA"/>
</dbReference>
<comment type="caution">
    <text evidence="2">The sequence shown here is derived from an EMBL/GenBank/DDBJ whole genome shotgun (WGS) entry which is preliminary data.</text>
</comment>
<feature type="region of interest" description="Disordered" evidence="1">
    <location>
        <begin position="114"/>
        <end position="154"/>
    </location>
</feature>
<dbReference type="InParanoid" id="A0A7C8IML7"/>
<organism evidence="2 3">
    <name type="scientific">Xylaria multiplex</name>
    <dbReference type="NCBI Taxonomy" id="323545"/>
    <lineage>
        <taxon>Eukaryota</taxon>
        <taxon>Fungi</taxon>
        <taxon>Dikarya</taxon>
        <taxon>Ascomycota</taxon>
        <taxon>Pezizomycotina</taxon>
        <taxon>Sordariomycetes</taxon>
        <taxon>Xylariomycetidae</taxon>
        <taxon>Xylariales</taxon>
        <taxon>Xylariaceae</taxon>
        <taxon>Xylaria</taxon>
    </lineage>
</organism>
<feature type="region of interest" description="Disordered" evidence="1">
    <location>
        <begin position="630"/>
        <end position="651"/>
    </location>
</feature>
<reference evidence="2 3" key="1">
    <citation type="submission" date="2019-12" db="EMBL/GenBank/DDBJ databases">
        <title>Draft genome sequence of the ascomycete Xylaria multiplex DSM 110363.</title>
        <authorList>
            <person name="Buettner E."/>
            <person name="Kellner H."/>
        </authorList>
    </citation>
    <scope>NUCLEOTIDE SEQUENCE [LARGE SCALE GENOMIC DNA]</scope>
    <source>
        <strain evidence="2 3">DSM 110363</strain>
    </source>
</reference>
<feature type="region of interest" description="Disordered" evidence="1">
    <location>
        <begin position="252"/>
        <end position="282"/>
    </location>
</feature>
<feature type="region of interest" description="Disordered" evidence="1">
    <location>
        <begin position="543"/>
        <end position="600"/>
    </location>
</feature>
<accession>A0A7C8IML7</accession>
<feature type="compositionally biased region" description="Polar residues" evidence="1">
    <location>
        <begin position="259"/>
        <end position="280"/>
    </location>
</feature>
<gene>
    <name evidence="2" type="ORF">GQX73_g6049</name>
</gene>
<feature type="region of interest" description="Disordered" evidence="1">
    <location>
        <begin position="813"/>
        <end position="850"/>
    </location>
</feature>
<keyword evidence="3" id="KW-1185">Reference proteome</keyword>